<evidence type="ECO:0000313" key="3">
    <source>
        <dbReference type="Proteomes" id="UP000490800"/>
    </source>
</evidence>
<comment type="caution">
    <text evidence="2">The sequence shown here is derived from an EMBL/GenBank/DDBJ whole genome shotgun (WGS) entry which is preliminary data.</text>
</comment>
<accession>A0A7X3FFH8</accession>
<reference evidence="2 3" key="1">
    <citation type="journal article" date="2019" name="Microorganisms">
        <title>Paenibacillus lutrae sp. nov., A Chitinolytic Species Isolated from A River Otter in Castril Natural Park, Granada, Spain.</title>
        <authorList>
            <person name="Rodriguez M."/>
            <person name="Reina J.C."/>
            <person name="Bejar V."/>
            <person name="Llamas I."/>
        </authorList>
    </citation>
    <scope>NUCLEOTIDE SEQUENCE [LARGE SCALE GENOMIC DNA]</scope>
    <source>
        <strain evidence="2 3">N10</strain>
    </source>
</reference>
<feature type="region of interest" description="Disordered" evidence="1">
    <location>
        <begin position="44"/>
        <end position="72"/>
    </location>
</feature>
<proteinExistence type="predicted"/>
<protein>
    <submittedName>
        <fullName evidence="2">Uncharacterized protein</fullName>
    </submittedName>
</protein>
<gene>
    <name evidence="2" type="ORF">EDM21_04030</name>
</gene>
<sequence length="72" mass="7708">MKSLDLVYCIHCGSIVSRTQADKIFKTGFYRVSIPLASCKSCVTPSSNSHASGTSQPNGRAEDYVAPLPLMA</sequence>
<dbReference type="RefSeq" id="WP_157333124.1">
    <property type="nucleotide sequence ID" value="NZ_RHLK01000002.1"/>
</dbReference>
<organism evidence="2 3">
    <name type="scientific">Paenibacillus lutrae</name>
    <dbReference type="NCBI Taxonomy" id="2078573"/>
    <lineage>
        <taxon>Bacteria</taxon>
        <taxon>Bacillati</taxon>
        <taxon>Bacillota</taxon>
        <taxon>Bacilli</taxon>
        <taxon>Bacillales</taxon>
        <taxon>Paenibacillaceae</taxon>
        <taxon>Paenibacillus</taxon>
    </lineage>
</organism>
<dbReference type="EMBL" id="RHLK01000002">
    <property type="protein sequence ID" value="MVO98694.1"/>
    <property type="molecule type" value="Genomic_DNA"/>
</dbReference>
<dbReference type="Proteomes" id="UP000490800">
    <property type="component" value="Unassembled WGS sequence"/>
</dbReference>
<feature type="compositionally biased region" description="Polar residues" evidence="1">
    <location>
        <begin position="44"/>
        <end position="58"/>
    </location>
</feature>
<keyword evidence="3" id="KW-1185">Reference proteome</keyword>
<evidence type="ECO:0000256" key="1">
    <source>
        <dbReference type="SAM" id="MobiDB-lite"/>
    </source>
</evidence>
<name>A0A7X3FFH8_9BACL</name>
<evidence type="ECO:0000313" key="2">
    <source>
        <dbReference type="EMBL" id="MVO98694.1"/>
    </source>
</evidence>
<dbReference type="OrthoDB" id="2641051at2"/>
<dbReference type="AlphaFoldDB" id="A0A7X3FFH8"/>